<name>A0ABT0PTB6_9FLAO</name>
<evidence type="ECO:0000313" key="2">
    <source>
        <dbReference type="Proteomes" id="UP001203607"/>
    </source>
</evidence>
<proteinExistence type="predicted"/>
<comment type="caution">
    <text evidence="1">The sequence shown here is derived from an EMBL/GenBank/DDBJ whole genome shotgun (WGS) entry which is preliminary data.</text>
</comment>
<organism evidence="1 2">
    <name type="scientific">Flagellimonas spongiicola</name>
    <dbReference type="NCBI Taxonomy" id="2942208"/>
    <lineage>
        <taxon>Bacteria</taxon>
        <taxon>Pseudomonadati</taxon>
        <taxon>Bacteroidota</taxon>
        <taxon>Flavobacteriia</taxon>
        <taxon>Flavobacteriales</taxon>
        <taxon>Flavobacteriaceae</taxon>
        <taxon>Flagellimonas</taxon>
    </lineage>
</organism>
<dbReference type="RefSeq" id="WP_249657813.1">
    <property type="nucleotide sequence ID" value="NZ_JAMFMA010000002.1"/>
</dbReference>
<dbReference type="EMBL" id="JAMFMA010000002">
    <property type="protein sequence ID" value="MCL6274637.1"/>
    <property type="molecule type" value="Genomic_DNA"/>
</dbReference>
<accession>A0ABT0PTB6</accession>
<evidence type="ECO:0000313" key="1">
    <source>
        <dbReference type="EMBL" id="MCL6274637.1"/>
    </source>
</evidence>
<gene>
    <name evidence="1" type="ORF">M3P19_11500</name>
</gene>
<dbReference type="Proteomes" id="UP001203607">
    <property type="component" value="Unassembled WGS sequence"/>
</dbReference>
<keyword evidence="2" id="KW-1185">Reference proteome</keyword>
<sequence length="64" mass="7554">MNNNQSKNEQSVNHDLVTKHVFTENGAVFVRSSENLNADEWSLINFHWMPVLELERELRFPVNQ</sequence>
<reference evidence="1 2" key="1">
    <citation type="submission" date="2022-05" db="EMBL/GenBank/DDBJ databases">
        <authorList>
            <person name="Park J.-S."/>
        </authorList>
    </citation>
    <scope>NUCLEOTIDE SEQUENCE [LARGE SCALE GENOMIC DNA]</scope>
    <source>
        <strain evidence="1 2">2012CJ35-5</strain>
    </source>
</reference>
<protein>
    <submittedName>
        <fullName evidence="1">Uncharacterized protein</fullName>
    </submittedName>
</protein>